<organism evidence="3 4">
    <name type="scientific">Branchiostoma lanceolatum</name>
    <name type="common">Common lancelet</name>
    <name type="synonym">Amphioxus lanceolatum</name>
    <dbReference type="NCBI Taxonomy" id="7740"/>
    <lineage>
        <taxon>Eukaryota</taxon>
        <taxon>Metazoa</taxon>
        <taxon>Chordata</taxon>
        <taxon>Cephalochordata</taxon>
        <taxon>Leptocardii</taxon>
        <taxon>Amphioxiformes</taxon>
        <taxon>Branchiostomatidae</taxon>
        <taxon>Branchiostoma</taxon>
    </lineage>
</organism>
<dbReference type="SMART" id="SM00101">
    <property type="entry name" value="14_3_3"/>
    <property type="match status" value="1"/>
</dbReference>
<dbReference type="OrthoDB" id="10260625at2759"/>
<dbReference type="EMBL" id="OV696698">
    <property type="protein sequence ID" value="CAH1242703.1"/>
    <property type="molecule type" value="Genomic_DNA"/>
</dbReference>
<feature type="domain" description="14-3-3" evidence="2">
    <location>
        <begin position="9"/>
        <end position="237"/>
    </location>
</feature>
<dbReference type="InterPro" id="IPR000308">
    <property type="entry name" value="14-3-3"/>
</dbReference>
<dbReference type="PIRSF" id="PIRSF000868">
    <property type="entry name" value="14-3-3"/>
    <property type="match status" value="1"/>
</dbReference>
<dbReference type="InterPro" id="IPR023410">
    <property type="entry name" value="14-3-3_domain"/>
</dbReference>
<dbReference type="SUPFAM" id="SSF48445">
    <property type="entry name" value="14-3-3 protein"/>
    <property type="match status" value="1"/>
</dbReference>
<dbReference type="PANTHER" id="PTHR18860">
    <property type="entry name" value="14-3-3 PROTEIN"/>
    <property type="match status" value="1"/>
</dbReference>
<keyword evidence="4" id="KW-1185">Reference proteome</keyword>
<dbReference type="AlphaFoldDB" id="A0A8J9YW26"/>
<dbReference type="Gene3D" id="1.20.190.20">
    <property type="entry name" value="14-3-3 domain"/>
    <property type="match status" value="1"/>
</dbReference>
<protein>
    <submittedName>
        <fullName evidence="3">YWHAZ protein</fullName>
    </submittedName>
</protein>
<evidence type="ECO:0000259" key="2">
    <source>
        <dbReference type="SMART" id="SM00101"/>
    </source>
</evidence>
<dbReference type="InterPro" id="IPR036815">
    <property type="entry name" value="14-3-3_dom_sf"/>
</dbReference>
<dbReference type="PRINTS" id="PR00305">
    <property type="entry name" value="1433ZETA"/>
</dbReference>
<evidence type="ECO:0000256" key="1">
    <source>
        <dbReference type="ARBA" id="ARBA00006141"/>
    </source>
</evidence>
<comment type="similarity">
    <text evidence="1">Belongs to the 14-3-3 family.</text>
</comment>
<name>A0A8J9YW26_BRALA</name>
<evidence type="ECO:0000313" key="4">
    <source>
        <dbReference type="Proteomes" id="UP000838412"/>
    </source>
</evidence>
<dbReference type="Pfam" id="PF00244">
    <property type="entry name" value="14-3-3"/>
    <property type="match status" value="1"/>
</dbReference>
<sequence length="238" mass="27451">MAESADEMRQRLFRDAKVAVEKEQYVDMVRGVGVLRSVFGKLSDDERNLLSAACEGFRRSFLRVIPVHEKDESDSWRQETKRMWEEKTGFKEVCGDVLSLINGILIEVENQDVEAEVFYHKMKGQYYHLLTEISEGSEKEFSMKEAHESYKGGYEKAKELPSTHPTRLGLALHWSVFHYEIRNDGKEACRVTKEAYDAAVELVDGLEDEARKDSASIMQLLRDNLTLWTSEEEDQGEN</sequence>
<dbReference type="Proteomes" id="UP000838412">
    <property type="component" value="Chromosome 13"/>
</dbReference>
<evidence type="ECO:0000313" key="3">
    <source>
        <dbReference type="EMBL" id="CAH1242703.1"/>
    </source>
</evidence>
<accession>A0A8J9YW26</accession>
<reference evidence="3" key="1">
    <citation type="submission" date="2022-01" db="EMBL/GenBank/DDBJ databases">
        <authorList>
            <person name="Braso-Vives M."/>
        </authorList>
    </citation>
    <scope>NUCLEOTIDE SEQUENCE</scope>
</reference>
<gene>
    <name evidence="3" type="primary">YWHAZ</name>
    <name evidence="3" type="ORF">BLAG_LOCUS5971</name>
</gene>
<proteinExistence type="inferred from homology"/>